<feature type="non-terminal residue" evidence="1">
    <location>
        <position position="1"/>
    </location>
</feature>
<name>A0ACB8AVW0_9AGAM</name>
<protein>
    <submittedName>
        <fullName evidence="1">Uncharacterized protein</fullName>
    </submittedName>
</protein>
<reference evidence="1" key="1">
    <citation type="journal article" date="2021" name="New Phytol.">
        <title>Evolutionary innovations through gain and loss of genes in the ectomycorrhizal Boletales.</title>
        <authorList>
            <person name="Wu G."/>
            <person name="Miyauchi S."/>
            <person name="Morin E."/>
            <person name="Kuo A."/>
            <person name="Drula E."/>
            <person name="Varga T."/>
            <person name="Kohler A."/>
            <person name="Feng B."/>
            <person name="Cao Y."/>
            <person name="Lipzen A."/>
            <person name="Daum C."/>
            <person name="Hundley H."/>
            <person name="Pangilinan J."/>
            <person name="Johnson J."/>
            <person name="Barry K."/>
            <person name="LaButti K."/>
            <person name="Ng V."/>
            <person name="Ahrendt S."/>
            <person name="Min B."/>
            <person name="Choi I.G."/>
            <person name="Park H."/>
            <person name="Plett J.M."/>
            <person name="Magnuson J."/>
            <person name="Spatafora J.W."/>
            <person name="Nagy L.G."/>
            <person name="Henrissat B."/>
            <person name="Grigoriev I.V."/>
            <person name="Yang Z.L."/>
            <person name="Xu J."/>
            <person name="Martin F.M."/>
        </authorList>
    </citation>
    <scope>NUCLEOTIDE SEQUENCE</scope>
    <source>
        <strain evidence="1">KUC20120723A-06</strain>
    </source>
</reference>
<accession>A0ACB8AVW0</accession>
<evidence type="ECO:0000313" key="1">
    <source>
        <dbReference type="EMBL" id="KAH7917515.1"/>
    </source>
</evidence>
<organism evidence="1 2">
    <name type="scientific">Leucogyrophana mollusca</name>
    <dbReference type="NCBI Taxonomy" id="85980"/>
    <lineage>
        <taxon>Eukaryota</taxon>
        <taxon>Fungi</taxon>
        <taxon>Dikarya</taxon>
        <taxon>Basidiomycota</taxon>
        <taxon>Agaricomycotina</taxon>
        <taxon>Agaricomycetes</taxon>
        <taxon>Agaricomycetidae</taxon>
        <taxon>Boletales</taxon>
        <taxon>Boletales incertae sedis</taxon>
        <taxon>Leucogyrophana</taxon>
    </lineage>
</organism>
<evidence type="ECO:0000313" key="2">
    <source>
        <dbReference type="Proteomes" id="UP000790709"/>
    </source>
</evidence>
<gene>
    <name evidence="1" type="ORF">BV22DRAFT_980786</name>
</gene>
<keyword evidence="2" id="KW-1185">Reference proteome</keyword>
<dbReference type="Proteomes" id="UP000790709">
    <property type="component" value="Unassembled WGS sequence"/>
</dbReference>
<sequence>TLFSPSALIIFATVLAGVSRPWGNTNVAINPVEDASLMLIASDKPAWLLIKSANVLVVQQINIPGDPVTLLLSHCYSEASTVIRVEYMQTSLNLHFPNGEKLLHFLWLATQPYKDWKRPIGLNHSALSEAWKTFNIPAEWP</sequence>
<dbReference type="EMBL" id="MU267035">
    <property type="protein sequence ID" value="KAH7917515.1"/>
    <property type="molecule type" value="Genomic_DNA"/>
</dbReference>
<comment type="caution">
    <text evidence="1">The sequence shown here is derived from an EMBL/GenBank/DDBJ whole genome shotgun (WGS) entry which is preliminary data.</text>
</comment>
<feature type="non-terminal residue" evidence="1">
    <location>
        <position position="141"/>
    </location>
</feature>
<proteinExistence type="predicted"/>